<gene>
    <name evidence="1" type="ORF">MAPG_03393</name>
</gene>
<reference evidence="1" key="3">
    <citation type="submission" date="2011-03" db="EMBL/GenBank/DDBJ databases">
        <title>Annotation of Magnaporthe poae ATCC 64411.</title>
        <authorList>
            <person name="Ma L.-J."/>
            <person name="Dead R."/>
            <person name="Young S.K."/>
            <person name="Zeng Q."/>
            <person name="Gargeya S."/>
            <person name="Fitzgerald M."/>
            <person name="Haas B."/>
            <person name="Abouelleil A."/>
            <person name="Alvarado L."/>
            <person name="Arachchi H.M."/>
            <person name="Berlin A."/>
            <person name="Brown A."/>
            <person name="Chapman S.B."/>
            <person name="Chen Z."/>
            <person name="Dunbar C."/>
            <person name="Freedman E."/>
            <person name="Gearin G."/>
            <person name="Gellesch M."/>
            <person name="Goldberg J."/>
            <person name="Griggs A."/>
            <person name="Gujja S."/>
            <person name="Heiman D."/>
            <person name="Howarth C."/>
            <person name="Larson L."/>
            <person name="Lui A."/>
            <person name="MacDonald P.J.P."/>
            <person name="Mehta T."/>
            <person name="Montmayeur A."/>
            <person name="Murphy C."/>
            <person name="Neiman D."/>
            <person name="Pearson M."/>
            <person name="Priest M."/>
            <person name="Roberts A."/>
            <person name="Saif S."/>
            <person name="Shea T."/>
            <person name="Shenoy N."/>
            <person name="Sisk P."/>
            <person name="Stolte C."/>
            <person name="Sykes S."/>
            <person name="Yandava C."/>
            <person name="Wortman J."/>
            <person name="Nusbaum C."/>
            <person name="Birren B."/>
        </authorList>
    </citation>
    <scope>NUCLEOTIDE SEQUENCE</scope>
    <source>
        <strain evidence="1">ATCC 64411</strain>
    </source>
</reference>
<reference evidence="2" key="4">
    <citation type="journal article" date="2015" name="G3 (Bethesda)">
        <title>Genome sequences of three phytopathogenic species of the Magnaporthaceae family of fungi.</title>
        <authorList>
            <person name="Okagaki L.H."/>
            <person name="Nunes C.C."/>
            <person name="Sailsbery J."/>
            <person name="Clay B."/>
            <person name="Brown D."/>
            <person name="John T."/>
            <person name="Oh Y."/>
            <person name="Young N."/>
            <person name="Fitzgerald M."/>
            <person name="Haas B.J."/>
            <person name="Zeng Q."/>
            <person name="Young S."/>
            <person name="Adiconis X."/>
            <person name="Fan L."/>
            <person name="Levin J.Z."/>
            <person name="Mitchell T.K."/>
            <person name="Okubara P.A."/>
            <person name="Farman M.L."/>
            <person name="Kohn L.M."/>
            <person name="Birren B."/>
            <person name="Ma L.-J."/>
            <person name="Dean R.A."/>
        </authorList>
    </citation>
    <scope>NUCLEOTIDE SEQUENCE</scope>
    <source>
        <strain evidence="2">ATCC 64411 / 73-15</strain>
    </source>
</reference>
<dbReference type="Proteomes" id="UP000011715">
    <property type="component" value="Unassembled WGS sequence"/>
</dbReference>
<keyword evidence="3" id="KW-1185">Reference proteome</keyword>
<evidence type="ECO:0000313" key="2">
    <source>
        <dbReference type="EnsemblFungi" id="MAPG_03393T0"/>
    </source>
</evidence>
<dbReference type="eggNOG" id="ENOG502RN35">
    <property type="taxonomic scope" value="Eukaryota"/>
</dbReference>
<dbReference type="VEuPathDB" id="FungiDB:MAPG_03393"/>
<reference evidence="3" key="2">
    <citation type="submission" date="2010-05" db="EMBL/GenBank/DDBJ databases">
        <title>The genome sequence of Magnaporthe poae strain ATCC 64411.</title>
        <authorList>
            <person name="Ma L.-J."/>
            <person name="Dead R."/>
            <person name="Young S."/>
            <person name="Zeng Q."/>
            <person name="Koehrsen M."/>
            <person name="Alvarado L."/>
            <person name="Berlin A."/>
            <person name="Chapman S.B."/>
            <person name="Chen Z."/>
            <person name="Freedman E."/>
            <person name="Gellesch M."/>
            <person name="Goldberg J."/>
            <person name="Griggs A."/>
            <person name="Gujja S."/>
            <person name="Heilman E.R."/>
            <person name="Heiman D."/>
            <person name="Hepburn T."/>
            <person name="Howarth C."/>
            <person name="Jen D."/>
            <person name="Larson L."/>
            <person name="Mehta T."/>
            <person name="Neiman D."/>
            <person name="Pearson M."/>
            <person name="Roberts A."/>
            <person name="Saif S."/>
            <person name="Shea T."/>
            <person name="Shenoy N."/>
            <person name="Sisk P."/>
            <person name="Stolte C."/>
            <person name="Sykes S."/>
            <person name="Walk T."/>
            <person name="White J."/>
            <person name="Yandava C."/>
            <person name="Haas B."/>
            <person name="Nusbaum C."/>
            <person name="Birren B."/>
        </authorList>
    </citation>
    <scope>NUCLEOTIDE SEQUENCE [LARGE SCALE GENOMIC DNA]</scope>
    <source>
        <strain evidence="3">ATCC 64411 / 73-15</strain>
    </source>
</reference>
<proteinExistence type="predicted"/>
<evidence type="ECO:0000313" key="3">
    <source>
        <dbReference type="Proteomes" id="UP000011715"/>
    </source>
</evidence>
<organism evidence="2 3">
    <name type="scientific">Magnaporthiopsis poae (strain ATCC 64411 / 73-15)</name>
    <name type="common">Kentucky bluegrass fungus</name>
    <name type="synonym">Magnaporthe poae</name>
    <dbReference type="NCBI Taxonomy" id="644358"/>
    <lineage>
        <taxon>Eukaryota</taxon>
        <taxon>Fungi</taxon>
        <taxon>Dikarya</taxon>
        <taxon>Ascomycota</taxon>
        <taxon>Pezizomycotina</taxon>
        <taxon>Sordariomycetes</taxon>
        <taxon>Sordariomycetidae</taxon>
        <taxon>Magnaporthales</taxon>
        <taxon>Magnaporthaceae</taxon>
        <taxon>Magnaporthiopsis</taxon>
    </lineage>
</organism>
<protein>
    <submittedName>
        <fullName evidence="1 2">Uncharacterized protein</fullName>
    </submittedName>
</protein>
<name>A0A0C4DTW6_MAGP6</name>
<sequence>MEKRNTTTAAASATPASESRFTAYRPRVTLTDMPPEVFVMIVREVEDLRDIAQLAVALGPEAAPLIHHELFAKDVVKYLVHDDEGPGACIPAIWEDETDDELVTPSALRHGAVNGRPDICHLALDAFERVQKGRPKWRLAFYLHDLPFCFGFRAPGASLYGPDLTLFQHCLRNGYLDVIERLLTLASASGVPLHREALSAPPEPLSLALAYDRLYRDLKDYRSNLCNPVVSAIGFRRDDVLEYLIKRGVSAVSNPLPFSPLNAMLLAGRIEVFEILSLSRDFQIAIDSWKADQYNPCQNVFFDVEDELEENSLEQRDRRGHLFKLMLKRGCRIPDNPPERFIFNDNCCAISWARGGSGDDNLLHANAIAAVDVDWAGYWGCRVVDGKHQFWSRTLRLPLVLYSMHEVPRRFLDRWIKGALPHWDGTKPCKCDPPPKGQGSRVMRTREGFWEMVKTCLACELIGTFAGPSDESYTAEDDYDDWPRQTMAQTRGWIELVWNDLKKLGMVCSEEEMAGLKRSFAFEAMEQSRHDPALITTAQYVCVLRAAFEQECGKLEFHRELQLKEEDGAERFYNW</sequence>
<dbReference type="EnsemblFungi" id="MAPG_03393T0">
    <property type="protein sequence ID" value="MAPG_03393T0"/>
    <property type="gene ID" value="MAPG_03393"/>
</dbReference>
<reference evidence="1" key="1">
    <citation type="submission" date="2010-05" db="EMBL/GenBank/DDBJ databases">
        <title>The Genome Sequence of Magnaporthe poae strain ATCC 64411.</title>
        <authorList>
            <consortium name="The Broad Institute Genome Sequencing Platform"/>
            <consortium name="Broad Institute Genome Sequencing Center for Infectious Disease"/>
            <person name="Ma L.-J."/>
            <person name="Dead R."/>
            <person name="Young S."/>
            <person name="Zeng Q."/>
            <person name="Koehrsen M."/>
            <person name="Alvarado L."/>
            <person name="Berlin A."/>
            <person name="Chapman S.B."/>
            <person name="Chen Z."/>
            <person name="Freedman E."/>
            <person name="Gellesch M."/>
            <person name="Goldberg J."/>
            <person name="Griggs A."/>
            <person name="Gujja S."/>
            <person name="Heilman E.R."/>
            <person name="Heiman D."/>
            <person name="Hepburn T."/>
            <person name="Howarth C."/>
            <person name="Jen D."/>
            <person name="Larson L."/>
            <person name="Mehta T."/>
            <person name="Neiman D."/>
            <person name="Pearson M."/>
            <person name="Roberts A."/>
            <person name="Saif S."/>
            <person name="Shea T."/>
            <person name="Shenoy N."/>
            <person name="Sisk P."/>
            <person name="Stolte C."/>
            <person name="Sykes S."/>
            <person name="Walk T."/>
            <person name="White J."/>
            <person name="Yandava C."/>
            <person name="Haas B."/>
            <person name="Nusbaum C."/>
            <person name="Birren B."/>
        </authorList>
    </citation>
    <scope>NUCLEOTIDE SEQUENCE</scope>
    <source>
        <strain evidence="1">ATCC 64411</strain>
    </source>
</reference>
<dbReference type="EMBL" id="GL876967">
    <property type="protein sequence ID" value="KLU84349.1"/>
    <property type="molecule type" value="Genomic_DNA"/>
</dbReference>
<reference evidence="2" key="5">
    <citation type="submission" date="2015-06" db="UniProtKB">
        <authorList>
            <consortium name="EnsemblFungi"/>
        </authorList>
    </citation>
    <scope>IDENTIFICATION</scope>
    <source>
        <strain evidence="2">ATCC 64411</strain>
    </source>
</reference>
<evidence type="ECO:0000313" key="1">
    <source>
        <dbReference type="EMBL" id="KLU84349.1"/>
    </source>
</evidence>
<dbReference type="EMBL" id="ADBL01000815">
    <property type="status" value="NOT_ANNOTATED_CDS"/>
    <property type="molecule type" value="Genomic_DNA"/>
</dbReference>
<dbReference type="AlphaFoldDB" id="A0A0C4DTW6"/>
<accession>A0A0C4DTW6</accession>
<dbReference type="OrthoDB" id="10447770at2759"/>